<proteinExistence type="predicted"/>
<evidence type="ECO:0000313" key="4">
    <source>
        <dbReference type="Proteomes" id="UP001150569"/>
    </source>
</evidence>
<gene>
    <name evidence="3" type="ORF">IWQ60_005460</name>
</gene>
<dbReference type="OrthoDB" id="6278596at2759"/>
<organism evidence="3 4">
    <name type="scientific">Tieghemiomyces parasiticus</name>
    <dbReference type="NCBI Taxonomy" id="78921"/>
    <lineage>
        <taxon>Eukaryota</taxon>
        <taxon>Fungi</taxon>
        <taxon>Fungi incertae sedis</taxon>
        <taxon>Zoopagomycota</taxon>
        <taxon>Kickxellomycotina</taxon>
        <taxon>Dimargaritomycetes</taxon>
        <taxon>Dimargaritales</taxon>
        <taxon>Dimargaritaceae</taxon>
        <taxon>Tieghemiomyces</taxon>
    </lineage>
</organism>
<feature type="domain" description="Trafficking protein particle complex subunit 11" evidence="2">
    <location>
        <begin position="401"/>
        <end position="694"/>
    </location>
</feature>
<feature type="compositionally biased region" description="Polar residues" evidence="1">
    <location>
        <begin position="1425"/>
        <end position="1445"/>
    </location>
</feature>
<feature type="region of interest" description="Disordered" evidence="1">
    <location>
        <begin position="24"/>
        <end position="44"/>
    </location>
</feature>
<protein>
    <recommendedName>
        <fullName evidence="2">Trafficking protein particle complex subunit 11 domain-containing protein</fullName>
    </recommendedName>
</protein>
<reference evidence="3" key="1">
    <citation type="submission" date="2022-07" db="EMBL/GenBank/DDBJ databases">
        <title>Phylogenomic reconstructions and comparative analyses of Kickxellomycotina fungi.</title>
        <authorList>
            <person name="Reynolds N.K."/>
            <person name="Stajich J.E."/>
            <person name="Barry K."/>
            <person name="Grigoriev I.V."/>
            <person name="Crous P."/>
            <person name="Smith M.E."/>
        </authorList>
    </citation>
    <scope>NUCLEOTIDE SEQUENCE</scope>
    <source>
        <strain evidence="3">RSA 861</strain>
    </source>
</reference>
<dbReference type="Proteomes" id="UP001150569">
    <property type="component" value="Unassembled WGS sequence"/>
</dbReference>
<dbReference type="PANTHER" id="PTHR14374:SF0">
    <property type="entry name" value="TRAFFICKING PROTEIN PARTICLE COMPLEX SUBUNIT 11"/>
    <property type="match status" value="1"/>
</dbReference>
<accession>A0A9W8A9N7</accession>
<feature type="region of interest" description="Disordered" evidence="1">
    <location>
        <begin position="718"/>
        <end position="748"/>
    </location>
</feature>
<sequence length="1534" mass="167735">MDTLPKPFLLHHYPLLGVLEPTEAQPAPPAVTSKNGGAALAPEAPVPKRPALAPYALGIRNQVVKLLSKYPLDAYWDTFNARENLRGFASVTVYEGQYISSKLRYQPGQSLSAIESALASSSARHSGLSPLNPESPLHPDGLVSPQWALRHHQTYPSVLISFHDLRYYGSDSGPESPTDSLADDRIATDLLYNQRLARIRGVRYAAFLILDQHDCDQPGTEDRVTTIRKKGQLDGRHAFTVLRPVTPAQLEEQVNTLARVLLDHAMGYYRELAKQVSRKAAKLVLPAPASSPVTGAATPARAATPSLTAHPLADATADPTPAPALPSPPAEGKQIDAHGLPALGWKVRYQFKLATFAELRQDMTNALKHYYTAYTELIEFLHQIALTGFSELPSLQMFTRRWEEGKNLLDSLAWKMCKLYLYLDAPAACCELFTGHINAFSSLLSTSGYGDDTSYYWRWMTSQHQNLAVLLDIGSKHGLTFPLPEARLPALTRTPSTLSALGTEFRLPGGFGLDRTSSAPSGVEDETAGVNPATVLQHPGFHYHAAALCSAQHRRRFAEERETLLADAASAPGSNVPDGMVPRLYLQNYLLPLRERTPDQFCQATINLLTHAYEGFKRYRSVRNTLYMASEIAETYFEAGNYAMAAKFFERIAKTYRREQWSAILTSTLRWSLHCAIETDSWAGVIRLLVELMAPNVTTSPEEGAEYQAELQRVLDRPAVQVPASTPQDDEEKDTKRDGSAAVAPAGEPPVVVDMNAIHPFVTCHVQFRCVRTTANRAASAVPYQVVLVASDGALTTPLTLNVVRFEFDQPEYNVVLRHGKTAGEDAEAGPNEERTRHTVATEPLYGTPGPVEPWTVDWQRVASETGPTIRDLTLSERTCKVFEGQIRPISAGEFGFRRVVLELGTVHRTLELHYRFDESVPRSTSLADNDPYATRSAWWGVLSRNVFGFGRFDRPRWFRTMTDTLERDPRWVDLSYRGPTHRLSVASPTPRATLAYNAEDGPILAREKFALAVTITNGEAESIRGRLTLALHSVDPRATLTRDEVPTDETTGGKNPKPTGLARTVTFDVPMDGTLDATATHTVVAYLSGSTAAEVMTMKLTFKYDVGADADAPREVQLGFELPVVEPLAAYVTCCPMATPPALSLDGDTEVGSSSPTGPHRYLLTAQLRNTGTVELACQDLMLVPQSSDSAPPAQVTWSSFARIAGTNSSQSSARTIATSRHETHTFLVSDPARVLDTSPARRAPDRFARFGTVQIKWRRARWQGLPVSDACNKHSQSTDYAARTWTTTELPVNLTDLLATGIRIRTECAPMTRPGSPFNVTYHITNHGAHTDNVVLQLTGGTGLTWFGPADPRYQISAGETIEHIVRCTPLPSHSGWLDLPVASAIVQRRRINSLTASLPRVSAEASSTARSGSPSEPRSPSLLHQSTITTTGRHNSFGSSNYPRPGFDKPHSLAPTSPAMRQTVSELRRGPNSGSNGGGAGRRDSLSTGAPPVPARPGSSAGMLEQSTPLSPGLPPRPEVTSRPRVYVQPS</sequence>
<evidence type="ECO:0000256" key="1">
    <source>
        <dbReference type="SAM" id="MobiDB-lite"/>
    </source>
</evidence>
<dbReference type="InterPro" id="IPR021773">
    <property type="entry name" value="TPC11"/>
</dbReference>
<name>A0A9W8A9N7_9FUNG</name>
<dbReference type="Pfam" id="PF11817">
    <property type="entry name" value="Foie-gras_1"/>
    <property type="match status" value="1"/>
</dbReference>
<dbReference type="PANTHER" id="PTHR14374">
    <property type="entry name" value="FOIE GRAS"/>
    <property type="match status" value="1"/>
</dbReference>
<feature type="region of interest" description="Disordered" evidence="1">
    <location>
        <begin position="311"/>
        <end position="332"/>
    </location>
</feature>
<evidence type="ECO:0000259" key="2">
    <source>
        <dbReference type="Pfam" id="PF11817"/>
    </source>
</evidence>
<feature type="compositionally biased region" description="Pro residues" evidence="1">
    <location>
        <begin position="320"/>
        <end position="329"/>
    </location>
</feature>
<dbReference type="EMBL" id="JANBPT010000294">
    <property type="protein sequence ID" value="KAJ1924077.1"/>
    <property type="molecule type" value="Genomic_DNA"/>
</dbReference>
<feature type="compositionally biased region" description="Low complexity" evidence="1">
    <location>
        <begin position="1413"/>
        <end position="1424"/>
    </location>
</feature>
<feature type="region of interest" description="Disordered" evidence="1">
    <location>
        <begin position="1401"/>
        <end position="1534"/>
    </location>
</feature>
<keyword evidence="4" id="KW-1185">Reference proteome</keyword>
<comment type="caution">
    <text evidence="3">The sequence shown here is derived from an EMBL/GenBank/DDBJ whole genome shotgun (WGS) entry which is preliminary data.</text>
</comment>
<evidence type="ECO:0000313" key="3">
    <source>
        <dbReference type="EMBL" id="KAJ1924077.1"/>
    </source>
</evidence>
<feature type="region of interest" description="Disordered" evidence="1">
    <location>
        <begin position="1039"/>
        <end position="1063"/>
    </location>
</feature>